<name>A0ABM3MX28_GALME</name>
<keyword evidence="6" id="KW-0498">Mitosis</keyword>
<feature type="domain" description="HAUS augmin-like complex subunit 3 N-terminal" evidence="11">
    <location>
        <begin position="30"/>
        <end position="254"/>
    </location>
</feature>
<keyword evidence="12" id="KW-1185">Reference proteome</keyword>
<keyword evidence="8" id="KW-0206">Cytoskeleton</keyword>
<evidence type="ECO:0000256" key="5">
    <source>
        <dbReference type="ARBA" id="ARBA00022701"/>
    </source>
</evidence>
<keyword evidence="3" id="KW-0963">Cytoplasm</keyword>
<evidence type="ECO:0000256" key="8">
    <source>
        <dbReference type="ARBA" id="ARBA00023212"/>
    </source>
</evidence>
<evidence type="ECO:0000313" key="13">
    <source>
        <dbReference type="RefSeq" id="XP_052755915.1"/>
    </source>
</evidence>
<evidence type="ECO:0000259" key="11">
    <source>
        <dbReference type="Pfam" id="PF14932"/>
    </source>
</evidence>
<evidence type="ECO:0000256" key="7">
    <source>
        <dbReference type="ARBA" id="ARBA00023054"/>
    </source>
</evidence>
<evidence type="ECO:0000256" key="3">
    <source>
        <dbReference type="ARBA" id="ARBA00022490"/>
    </source>
</evidence>
<evidence type="ECO:0000256" key="2">
    <source>
        <dbReference type="ARBA" id="ARBA00009645"/>
    </source>
</evidence>
<dbReference type="GeneID" id="113521757"/>
<keyword evidence="5" id="KW-0493">Microtubule</keyword>
<evidence type="ECO:0000256" key="1">
    <source>
        <dbReference type="ARBA" id="ARBA00004186"/>
    </source>
</evidence>
<dbReference type="Pfam" id="PF14932">
    <property type="entry name" value="HAUS-augmin3"/>
    <property type="match status" value="1"/>
</dbReference>
<feature type="coiled-coil region" evidence="10">
    <location>
        <begin position="100"/>
        <end position="127"/>
    </location>
</feature>
<evidence type="ECO:0000256" key="9">
    <source>
        <dbReference type="ARBA" id="ARBA00023306"/>
    </source>
</evidence>
<dbReference type="InterPro" id="IPR032733">
    <property type="entry name" value="HAUS3_N"/>
</dbReference>
<keyword evidence="7 10" id="KW-0175">Coiled coil</keyword>
<reference evidence="13" key="1">
    <citation type="submission" date="2025-08" db="UniProtKB">
        <authorList>
            <consortium name="RefSeq"/>
        </authorList>
    </citation>
    <scope>IDENTIFICATION</scope>
    <source>
        <tissue evidence="13">Whole larvae</tissue>
    </source>
</reference>
<comment type="subcellular location">
    <subcellularLocation>
        <location evidence="1">Cytoplasm</location>
        <location evidence="1">Cytoskeleton</location>
        <location evidence="1">Spindle</location>
    </subcellularLocation>
</comment>
<protein>
    <submittedName>
        <fullName evidence="13">Augmin complex subunit dgt3</fullName>
    </submittedName>
</protein>
<dbReference type="InterPro" id="IPR026206">
    <property type="entry name" value="HAUS3"/>
</dbReference>
<keyword evidence="9" id="KW-0131">Cell cycle</keyword>
<gene>
    <name evidence="13" type="primary">LOC113521757</name>
</gene>
<evidence type="ECO:0000256" key="4">
    <source>
        <dbReference type="ARBA" id="ARBA00022618"/>
    </source>
</evidence>
<evidence type="ECO:0000256" key="10">
    <source>
        <dbReference type="SAM" id="Coils"/>
    </source>
</evidence>
<dbReference type="Proteomes" id="UP001652740">
    <property type="component" value="Unplaced"/>
</dbReference>
<sequence length="563" mass="64433">MNALNDISDDEFVPFLHSLQVDTFKKSFEWMLNDPAFAGVLRWLYNNLDHNNVLSAREDYRYTVIEKKGQLLSPEELESSITSVLEEFPGICLPGDKEGIEEVKTDIEMQNERLDLLEKQIVVIEELVKQNELIKEQLNLEVTKLHAAEQQCKDDESSAAEECLRLSEDVENITEGVIDTIADTLELYSNCHIDKDVARRFFTFGPFESYRQSQALFRSHFDLYTSKKFSKKRKDVLTDEDIRIALMEAKNMEQKLVVAAQLYIDSKTELAGEQAKLALVANYNNVHRSQVNAAIVEAQSAIDLLLQEETILDQQIPEAINEFAKSCTRQVVESAARSALAIREQIDNDISYLLERTQQALALDRLLYCALRHELRTLEELLQFTSQLRQYVVSEEEAVCSRIESMNSIREEQDACENKLQSSDILLDTLCSILGVQPTTDPLVLVKVYTELQRHIKEIKDSIGECFTRKESALIEFKTSTQQMRDYIWDGCTRQPNSRDAVVASLVHSLKQKMESVDKMVIEASGLFTTVKNGDKNHLRKLWQWFLAEPNKMLVTLGISHSS</sequence>
<keyword evidence="4" id="KW-0132">Cell division</keyword>
<evidence type="ECO:0000313" key="12">
    <source>
        <dbReference type="Proteomes" id="UP001652740"/>
    </source>
</evidence>
<proteinExistence type="inferred from homology"/>
<organism evidence="12 13">
    <name type="scientific">Galleria mellonella</name>
    <name type="common">Greater wax moth</name>
    <dbReference type="NCBI Taxonomy" id="7137"/>
    <lineage>
        <taxon>Eukaryota</taxon>
        <taxon>Metazoa</taxon>
        <taxon>Ecdysozoa</taxon>
        <taxon>Arthropoda</taxon>
        <taxon>Hexapoda</taxon>
        <taxon>Insecta</taxon>
        <taxon>Pterygota</taxon>
        <taxon>Neoptera</taxon>
        <taxon>Endopterygota</taxon>
        <taxon>Lepidoptera</taxon>
        <taxon>Glossata</taxon>
        <taxon>Ditrysia</taxon>
        <taxon>Pyraloidea</taxon>
        <taxon>Pyralidae</taxon>
        <taxon>Galleriinae</taxon>
        <taxon>Galleria</taxon>
    </lineage>
</organism>
<dbReference type="RefSeq" id="XP_052755915.1">
    <property type="nucleotide sequence ID" value="XM_052899955.1"/>
</dbReference>
<accession>A0ABM3MX28</accession>
<comment type="similarity">
    <text evidence="2">Belongs to the HAUS3 family.</text>
</comment>
<evidence type="ECO:0000256" key="6">
    <source>
        <dbReference type="ARBA" id="ARBA00022776"/>
    </source>
</evidence>
<dbReference type="PANTHER" id="PTHR19378">
    <property type="entry name" value="GOLGIN- RELATED"/>
    <property type="match status" value="1"/>
</dbReference>
<dbReference type="PANTHER" id="PTHR19378:SF0">
    <property type="entry name" value="HAUS AUGMIN-LIKE COMPLEX SUBUNIT 3"/>
    <property type="match status" value="1"/>
</dbReference>